<dbReference type="Proteomes" id="UP000824123">
    <property type="component" value="Unassembled WGS sequence"/>
</dbReference>
<organism evidence="2 3">
    <name type="scientific">Candidatus Fimadaptatus faecigallinarum</name>
    <dbReference type="NCBI Taxonomy" id="2840814"/>
    <lineage>
        <taxon>Bacteria</taxon>
        <taxon>Bacillati</taxon>
        <taxon>Bacillota</taxon>
        <taxon>Clostridia</taxon>
        <taxon>Eubacteriales</taxon>
        <taxon>Candidatus Fimadaptatus</taxon>
    </lineage>
</organism>
<dbReference type="PANTHER" id="PTHR11614">
    <property type="entry name" value="PHOSPHOLIPASE-RELATED"/>
    <property type="match status" value="1"/>
</dbReference>
<dbReference type="SUPFAM" id="SSF53474">
    <property type="entry name" value="alpha/beta-Hydrolases"/>
    <property type="match status" value="1"/>
</dbReference>
<reference evidence="2" key="2">
    <citation type="journal article" date="2021" name="PeerJ">
        <title>Extensive microbial diversity within the chicken gut microbiome revealed by metagenomics and culture.</title>
        <authorList>
            <person name="Gilroy R."/>
            <person name="Ravi A."/>
            <person name="Getino M."/>
            <person name="Pursley I."/>
            <person name="Horton D.L."/>
            <person name="Alikhan N.F."/>
            <person name="Baker D."/>
            <person name="Gharbi K."/>
            <person name="Hall N."/>
            <person name="Watson M."/>
            <person name="Adriaenssens E.M."/>
            <person name="Foster-Nyarko E."/>
            <person name="Jarju S."/>
            <person name="Secka A."/>
            <person name="Antonio M."/>
            <person name="Oren A."/>
            <person name="Chaudhuri R.R."/>
            <person name="La Ragione R."/>
            <person name="Hildebrand F."/>
            <person name="Pallen M.J."/>
        </authorList>
    </citation>
    <scope>NUCLEOTIDE SEQUENCE</scope>
    <source>
        <strain evidence="2">ChiSxjej2B14-8506</strain>
    </source>
</reference>
<evidence type="ECO:0000313" key="3">
    <source>
        <dbReference type="Proteomes" id="UP000824123"/>
    </source>
</evidence>
<name>A0A9D1LSV4_9FIRM</name>
<evidence type="ECO:0000259" key="1">
    <source>
        <dbReference type="Pfam" id="PF12146"/>
    </source>
</evidence>
<gene>
    <name evidence="2" type="ORF">IAC59_08405</name>
</gene>
<proteinExistence type="predicted"/>
<reference evidence="2" key="1">
    <citation type="submission" date="2020-10" db="EMBL/GenBank/DDBJ databases">
        <authorList>
            <person name="Gilroy R."/>
        </authorList>
    </citation>
    <scope>NUCLEOTIDE SEQUENCE</scope>
    <source>
        <strain evidence="2">ChiSxjej2B14-8506</strain>
    </source>
</reference>
<evidence type="ECO:0000313" key="2">
    <source>
        <dbReference type="EMBL" id="HIU47267.1"/>
    </source>
</evidence>
<dbReference type="InterPro" id="IPR029058">
    <property type="entry name" value="AB_hydrolase_fold"/>
</dbReference>
<accession>A0A9D1LSV4</accession>
<feature type="domain" description="Serine aminopeptidase S33" evidence="1">
    <location>
        <begin position="25"/>
        <end position="287"/>
    </location>
</feature>
<dbReference type="Pfam" id="PF12146">
    <property type="entry name" value="Hydrolase_4"/>
    <property type="match status" value="1"/>
</dbReference>
<protein>
    <submittedName>
        <fullName evidence="2">Lysophospholipase</fullName>
    </submittedName>
</protein>
<dbReference type="EMBL" id="DVNK01000051">
    <property type="protein sequence ID" value="HIU47267.1"/>
    <property type="molecule type" value="Genomic_DNA"/>
</dbReference>
<sequence>MARHIDFISSDGRTTIEALHWPCAQARGVVQLCHGMCEHIGRYAEFAEFLNANGFAVVGNNHLGHGASLIDGQFGYFGDSGAYNNLVEDLEILRRRTAQLYPGLPYMLFGHSMGSFIARIYVARYGQHLSGAIFCGTSGPNSLTSIGLALARAVCALRGPRYVSHFLERLAGSDNLKRITDARTPSDWLSRDASRVDAFISDPLCGFTFTCSAYCELARMLDNVSDDAWYHAVPTDLPILLISGDADPVGKWGQGVRQVYDGLRAAGVASVELKLYPDARHELLNELNRADVFNDILAFITAHI</sequence>
<comment type="caution">
    <text evidence="2">The sequence shown here is derived from an EMBL/GenBank/DDBJ whole genome shotgun (WGS) entry which is preliminary data.</text>
</comment>
<dbReference type="Gene3D" id="3.40.50.1820">
    <property type="entry name" value="alpha/beta hydrolase"/>
    <property type="match status" value="1"/>
</dbReference>
<dbReference type="InterPro" id="IPR022742">
    <property type="entry name" value="Hydrolase_4"/>
</dbReference>
<dbReference type="AlphaFoldDB" id="A0A9D1LSV4"/>
<dbReference type="InterPro" id="IPR051044">
    <property type="entry name" value="MAG_DAG_Lipase"/>
</dbReference>